<accession>A0A0C9VC28</accession>
<keyword evidence="2" id="KW-1185">Reference proteome</keyword>
<reference evidence="1 2" key="1">
    <citation type="submission" date="2014-06" db="EMBL/GenBank/DDBJ databases">
        <title>Evolutionary Origins and Diversification of the Mycorrhizal Mutualists.</title>
        <authorList>
            <consortium name="DOE Joint Genome Institute"/>
            <consortium name="Mycorrhizal Genomics Consortium"/>
            <person name="Kohler A."/>
            <person name="Kuo A."/>
            <person name="Nagy L.G."/>
            <person name="Floudas D."/>
            <person name="Copeland A."/>
            <person name="Barry K.W."/>
            <person name="Cichocki N."/>
            <person name="Veneault-Fourrey C."/>
            <person name="LaButti K."/>
            <person name="Lindquist E.A."/>
            <person name="Lipzen A."/>
            <person name="Lundell T."/>
            <person name="Morin E."/>
            <person name="Murat C."/>
            <person name="Riley R."/>
            <person name="Ohm R."/>
            <person name="Sun H."/>
            <person name="Tunlid A."/>
            <person name="Henrissat B."/>
            <person name="Grigoriev I.V."/>
            <person name="Hibbett D.S."/>
            <person name="Martin F."/>
        </authorList>
    </citation>
    <scope>NUCLEOTIDE SEQUENCE [LARGE SCALE GENOMIC DNA]</scope>
    <source>
        <strain evidence="1 2">SS14</strain>
    </source>
</reference>
<dbReference type="Proteomes" id="UP000054279">
    <property type="component" value="Unassembled WGS sequence"/>
</dbReference>
<protein>
    <submittedName>
        <fullName evidence="1">Uncharacterized protein</fullName>
    </submittedName>
</protein>
<sequence length="204" mass="21980">MAPFASQKQYQTGRLRVFKADLTIDNSPGVYVSNSAGTKNTYALLTTTEDYSAALNVRVTALTDGVALWADNITLNKDDSSHWLAVARSTAGKLNNQPKDCFPVTLVNTLDNGNTTVSATSLTPTEARAQAWYINVGQGVDVLWLDDNDDNNYVYRLQPYVGVTSKFLVFAAAGSLPKGSVNGAVEQLIPVKLVFEAIPDVADT</sequence>
<dbReference type="AlphaFoldDB" id="A0A0C9VC28"/>
<proteinExistence type="predicted"/>
<evidence type="ECO:0000313" key="1">
    <source>
        <dbReference type="EMBL" id="KIJ35080.1"/>
    </source>
</evidence>
<dbReference type="EMBL" id="KN837192">
    <property type="protein sequence ID" value="KIJ35080.1"/>
    <property type="molecule type" value="Genomic_DNA"/>
</dbReference>
<organism evidence="1 2">
    <name type="scientific">Sphaerobolus stellatus (strain SS14)</name>
    <dbReference type="NCBI Taxonomy" id="990650"/>
    <lineage>
        <taxon>Eukaryota</taxon>
        <taxon>Fungi</taxon>
        <taxon>Dikarya</taxon>
        <taxon>Basidiomycota</taxon>
        <taxon>Agaricomycotina</taxon>
        <taxon>Agaricomycetes</taxon>
        <taxon>Phallomycetidae</taxon>
        <taxon>Geastrales</taxon>
        <taxon>Sphaerobolaceae</taxon>
        <taxon>Sphaerobolus</taxon>
    </lineage>
</organism>
<gene>
    <name evidence="1" type="ORF">M422DRAFT_34806</name>
</gene>
<name>A0A0C9VC28_SPHS4</name>
<dbReference type="HOGENOM" id="CLU_1416013_0_0_1"/>
<evidence type="ECO:0000313" key="2">
    <source>
        <dbReference type="Proteomes" id="UP000054279"/>
    </source>
</evidence>